<dbReference type="RefSeq" id="XP_001329478.1">
    <property type="nucleotide sequence ID" value="XM_001329443.1"/>
</dbReference>
<dbReference type="Gene3D" id="3.60.21.60">
    <property type="match status" value="1"/>
</dbReference>
<dbReference type="VEuPathDB" id="TrichDB:TVAGG3_0936500"/>
<sequence>MTNPGVRVVLSDPCCEDYFPTDILDVQETLQNYVIEMGENLRQTNKFSEEYTYNLSESVIDNALIYGVILSSKIGDINGKFTLENAILSLTPHFNKKQVNLKFKPTQTGLCRGEIIAVSGKYSNGNVYVDQVFTNCRKKNPESIPETFNSTILVCTGPYINDSLDQIILLNHKLVQINPDFTIFLGPFLTEDCSIIMNFGKEGPCYDADTLTEEVIQILSQNLKNSVFIPSPDDISGLKIIPGPRISDGGLTYSCTGNPCQIRYGPIDIYSIAFQSMDYLIENCCSKTPEEGILAKQCSGYPSVHPYIQYNNISDLKAKRSPHLFIYSGNQEHLEWNGTTSIGTPSFLKSNKITLCQFKDGKLDIQFV</sequence>
<dbReference type="AlphaFoldDB" id="A2DQY8"/>
<protein>
    <recommendedName>
        <fullName evidence="5">DNA polymerase alpha subunit B</fullName>
    </recommendedName>
</protein>
<gene>
    <name evidence="3" type="ORF">TVAG_292080</name>
</gene>
<comment type="subcellular location">
    <subcellularLocation>
        <location evidence="1">Nucleus</location>
    </subcellularLocation>
</comment>
<evidence type="ECO:0008006" key="5">
    <source>
        <dbReference type="Google" id="ProtNLM"/>
    </source>
</evidence>
<dbReference type="VEuPathDB" id="TrichDB:TVAG_292080"/>
<dbReference type="GO" id="GO:0005658">
    <property type="term" value="C:alpha DNA polymerase:primase complex"/>
    <property type="evidence" value="ECO:0000318"/>
    <property type="project" value="GO_Central"/>
</dbReference>
<evidence type="ECO:0000313" key="3">
    <source>
        <dbReference type="EMBL" id="EAY17255.1"/>
    </source>
</evidence>
<dbReference type="GO" id="GO:0006270">
    <property type="term" value="P:DNA replication initiation"/>
    <property type="evidence" value="ECO:0000318"/>
    <property type="project" value="GO_Central"/>
</dbReference>
<dbReference type="STRING" id="5722.A2DQY8"/>
<accession>A2DQY8</accession>
<dbReference type="InterPro" id="IPR016722">
    <property type="entry name" value="DNA_pol_alpha_bsu"/>
</dbReference>
<evidence type="ECO:0000256" key="2">
    <source>
        <dbReference type="ARBA" id="ARBA00023242"/>
    </source>
</evidence>
<dbReference type="InParanoid" id="A2DQY8"/>
<keyword evidence="4" id="KW-1185">Reference proteome</keyword>
<organism evidence="3 4">
    <name type="scientific">Trichomonas vaginalis (strain ATCC PRA-98 / G3)</name>
    <dbReference type="NCBI Taxonomy" id="412133"/>
    <lineage>
        <taxon>Eukaryota</taxon>
        <taxon>Metamonada</taxon>
        <taxon>Parabasalia</taxon>
        <taxon>Trichomonadida</taxon>
        <taxon>Trichomonadidae</taxon>
        <taxon>Trichomonas</taxon>
    </lineage>
</organism>
<evidence type="ECO:0000313" key="4">
    <source>
        <dbReference type="Proteomes" id="UP000001542"/>
    </source>
</evidence>
<dbReference type="SMR" id="A2DQY8"/>
<name>A2DQY8_TRIV3</name>
<dbReference type="Proteomes" id="UP000001542">
    <property type="component" value="Unassembled WGS sequence"/>
</dbReference>
<dbReference type="PANTHER" id="PTHR23061">
    <property type="entry name" value="DNA POLYMERASE 2 ALPHA 70 KDA SUBUNIT"/>
    <property type="match status" value="1"/>
</dbReference>
<reference evidence="3" key="1">
    <citation type="submission" date="2006-10" db="EMBL/GenBank/DDBJ databases">
        <authorList>
            <person name="Amadeo P."/>
            <person name="Zhao Q."/>
            <person name="Wortman J."/>
            <person name="Fraser-Liggett C."/>
            <person name="Carlton J."/>
        </authorList>
    </citation>
    <scope>NUCLEOTIDE SEQUENCE</scope>
    <source>
        <strain evidence="3">G3</strain>
    </source>
</reference>
<dbReference type="EMBL" id="DS113233">
    <property type="protein sequence ID" value="EAY17255.1"/>
    <property type="molecule type" value="Genomic_DNA"/>
</dbReference>
<dbReference type="OrthoDB" id="336885at2759"/>
<dbReference type="KEGG" id="tva:4775271"/>
<evidence type="ECO:0000256" key="1">
    <source>
        <dbReference type="ARBA" id="ARBA00004123"/>
    </source>
</evidence>
<keyword evidence="2" id="KW-0539">Nucleus</keyword>
<reference evidence="3" key="2">
    <citation type="journal article" date="2007" name="Science">
        <title>Draft genome sequence of the sexually transmitted pathogen Trichomonas vaginalis.</title>
        <authorList>
            <person name="Carlton J.M."/>
            <person name="Hirt R.P."/>
            <person name="Silva J.C."/>
            <person name="Delcher A.L."/>
            <person name="Schatz M."/>
            <person name="Zhao Q."/>
            <person name="Wortman J.R."/>
            <person name="Bidwell S.L."/>
            <person name="Alsmark U.C.M."/>
            <person name="Besteiro S."/>
            <person name="Sicheritz-Ponten T."/>
            <person name="Noel C.J."/>
            <person name="Dacks J.B."/>
            <person name="Foster P.G."/>
            <person name="Simillion C."/>
            <person name="Van de Peer Y."/>
            <person name="Miranda-Saavedra D."/>
            <person name="Barton G.J."/>
            <person name="Westrop G.D."/>
            <person name="Mueller S."/>
            <person name="Dessi D."/>
            <person name="Fiori P.L."/>
            <person name="Ren Q."/>
            <person name="Paulsen I."/>
            <person name="Zhang H."/>
            <person name="Bastida-Corcuera F.D."/>
            <person name="Simoes-Barbosa A."/>
            <person name="Brown M.T."/>
            <person name="Hayes R.D."/>
            <person name="Mukherjee M."/>
            <person name="Okumura C.Y."/>
            <person name="Schneider R."/>
            <person name="Smith A.J."/>
            <person name="Vanacova S."/>
            <person name="Villalvazo M."/>
            <person name="Haas B.J."/>
            <person name="Pertea M."/>
            <person name="Feldblyum T.V."/>
            <person name="Utterback T.R."/>
            <person name="Shu C.L."/>
            <person name="Osoegawa K."/>
            <person name="de Jong P.J."/>
            <person name="Hrdy I."/>
            <person name="Horvathova L."/>
            <person name="Zubacova Z."/>
            <person name="Dolezal P."/>
            <person name="Malik S.B."/>
            <person name="Logsdon J.M. Jr."/>
            <person name="Henze K."/>
            <person name="Gupta A."/>
            <person name="Wang C.C."/>
            <person name="Dunne R.L."/>
            <person name="Upcroft J.A."/>
            <person name="Upcroft P."/>
            <person name="White O."/>
            <person name="Salzberg S.L."/>
            <person name="Tang P."/>
            <person name="Chiu C.-H."/>
            <person name="Lee Y.-S."/>
            <person name="Embley T.M."/>
            <person name="Coombs G.H."/>
            <person name="Mottram J.C."/>
            <person name="Tachezy J."/>
            <person name="Fraser-Liggett C.M."/>
            <person name="Johnson P.J."/>
        </authorList>
    </citation>
    <scope>NUCLEOTIDE SEQUENCE [LARGE SCALE GENOMIC DNA]</scope>
    <source>
        <strain evidence="3">G3</strain>
    </source>
</reference>
<dbReference type="PANTHER" id="PTHR23061:SF12">
    <property type="entry name" value="DNA POLYMERASE ALPHA SUBUNIT B"/>
    <property type="match status" value="1"/>
</dbReference>
<proteinExistence type="predicted"/>